<comment type="caution">
    <text evidence="1">The sequence shown here is derived from an EMBL/GenBank/DDBJ whole genome shotgun (WGS) entry which is preliminary data.</text>
</comment>
<dbReference type="Proteomes" id="UP000194236">
    <property type="component" value="Unassembled WGS sequence"/>
</dbReference>
<proteinExistence type="predicted"/>
<organism evidence="1 2">
    <name type="scientific">Euroglyphus maynei</name>
    <name type="common">Mayne's house dust mite</name>
    <dbReference type="NCBI Taxonomy" id="6958"/>
    <lineage>
        <taxon>Eukaryota</taxon>
        <taxon>Metazoa</taxon>
        <taxon>Ecdysozoa</taxon>
        <taxon>Arthropoda</taxon>
        <taxon>Chelicerata</taxon>
        <taxon>Arachnida</taxon>
        <taxon>Acari</taxon>
        <taxon>Acariformes</taxon>
        <taxon>Sarcoptiformes</taxon>
        <taxon>Astigmata</taxon>
        <taxon>Psoroptidia</taxon>
        <taxon>Analgoidea</taxon>
        <taxon>Pyroglyphidae</taxon>
        <taxon>Pyroglyphinae</taxon>
        <taxon>Euroglyphus</taxon>
    </lineage>
</organism>
<dbReference type="EMBL" id="MUJZ01021212">
    <property type="protein sequence ID" value="OTF79824.1"/>
    <property type="molecule type" value="Genomic_DNA"/>
</dbReference>
<reference evidence="1 2" key="1">
    <citation type="submission" date="2017-03" db="EMBL/GenBank/DDBJ databases">
        <title>Genome Survey of Euroglyphus maynei.</title>
        <authorList>
            <person name="Arlian L.G."/>
            <person name="Morgan M.S."/>
            <person name="Rider S.D."/>
        </authorList>
    </citation>
    <scope>NUCLEOTIDE SEQUENCE [LARGE SCALE GENOMIC DNA]</scope>
    <source>
        <strain evidence="1">Arlian Lab</strain>
        <tissue evidence="1">Whole body</tissue>
    </source>
</reference>
<keyword evidence="2" id="KW-1185">Reference proteome</keyword>
<protein>
    <submittedName>
        <fullName evidence="1">Uncharacterized protein</fullName>
    </submittedName>
</protein>
<accession>A0A1Y3BIH8</accession>
<sequence>MTTNNDNNPIRSSESLNKLFESIKNYKFNPNIVANLSCYYNDRLIVWNDDDQCIYGCSLDDRYNIQSIQVANEYVYNTADINIMHIGLTNLGWSI</sequence>
<gene>
    <name evidence="1" type="ORF">BLA29_012606</name>
</gene>
<evidence type="ECO:0000313" key="1">
    <source>
        <dbReference type="EMBL" id="OTF79824.1"/>
    </source>
</evidence>
<name>A0A1Y3BIH8_EURMA</name>
<evidence type="ECO:0000313" key="2">
    <source>
        <dbReference type="Proteomes" id="UP000194236"/>
    </source>
</evidence>
<dbReference type="AlphaFoldDB" id="A0A1Y3BIH8"/>